<dbReference type="HOGENOM" id="CLU_1627068_0_0_1"/>
<dbReference type="AlphaFoldDB" id="A0A0D2C953"/>
<feature type="signal peptide" evidence="1">
    <location>
        <begin position="1"/>
        <end position="21"/>
    </location>
</feature>
<dbReference type="GeneID" id="25323499"/>
<keyword evidence="3" id="KW-1185">Reference proteome</keyword>
<keyword evidence="1" id="KW-0732">Signal</keyword>
<dbReference type="OrthoDB" id="5395704at2759"/>
<feature type="chain" id="PRO_5002255044" description="AA1-like domain-containing protein" evidence="1">
    <location>
        <begin position="22"/>
        <end position="163"/>
    </location>
</feature>
<evidence type="ECO:0000313" key="3">
    <source>
        <dbReference type="Proteomes" id="UP000054342"/>
    </source>
</evidence>
<dbReference type="EMBL" id="KN847317">
    <property type="protein sequence ID" value="KIW61471.1"/>
    <property type="molecule type" value="Genomic_DNA"/>
</dbReference>
<protein>
    <recommendedName>
        <fullName evidence="4">AA1-like domain-containing protein</fullName>
    </recommendedName>
</protein>
<evidence type="ECO:0000313" key="2">
    <source>
        <dbReference type="EMBL" id="KIW61471.1"/>
    </source>
</evidence>
<organism evidence="2 3">
    <name type="scientific">Exophiala xenobiotica</name>
    <dbReference type="NCBI Taxonomy" id="348802"/>
    <lineage>
        <taxon>Eukaryota</taxon>
        <taxon>Fungi</taxon>
        <taxon>Dikarya</taxon>
        <taxon>Ascomycota</taxon>
        <taxon>Pezizomycotina</taxon>
        <taxon>Eurotiomycetes</taxon>
        <taxon>Chaetothyriomycetidae</taxon>
        <taxon>Chaetothyriales</taxon>
        <taxon>Herpotrichiellaceae</taxon>
        <taxon>Exophiala</taxon>
    </lineage>
</organism>
<proteinExistence type="predicted"/>
<dbReference type="Proteomes" id="UP000054342">
    <property type="component" value="Unassembled WGS sequence"/>
</dbReference>
<accession>A0A0D2C953</accession>
<reference evidence="2 3" key="1">
    <citation type="submission" date="2015-01" db="EMBL/GenBank/DDBJ databases">
        <title>The Genome Sequence of Exophiala xenobiotica CBS118157.</title>
        <authorList>
            <consortium name="The Broad Institute Genomics Platform"/>
            <person name="Cuomo C."/>
            <person name="de Hoog S."/>
            <person name="Gorbushina A."/>
            <person name="Stielow B."/>
            <person name="Teixiera M."/>
            <person name="Abouelleil A."/>
            <person name="Chapman S.B."/>
            <person name="Priest M."/>
            <person name="Young S.K."/>
            <person name="Wortman J."/>
            <person name="Nusbaum C."/>
            <person name="Birren B."/>
        </authorList>
    </citation>
    <scope>NUCLEOTIDE SEQUENCE [LARGE SCALE GENOMIC DNA]</scope>
    <source>
        <strain evidence="2 3">CBS 118157</strain>
    </source>
</reference>
<dbReference type="RefSeq" id="XP_013322055.1">
    <property type="nucleotide sequence ID" value="XM_013466601.1"/>
</dbReference>
<gene>
    <name evidence="2" type="ORF">PV05_01591</name>
</gene>
<evidence type="ECO:0000256" key="1">
    <source>
        <dbReference type="SAM" id="SignalP"/>
    </source>
</evidence>
<name>A0A0D2C953_9EURO</name>
<evidence type="ECO:0008006" key="4">
    <source>
        <dbReference type="Google" id="ProtNLM"/>
    </source>
</evidence>
<sequence>MHYLSSLLLPIALFFSSLTSAFSGDFELSDITVSSPCQADPKSTASTYIEFNFFDQDTPEVGSTHCCVEWAVGQQPPTTWTNTCDNSTFGVLVQSWNGVDNMSLQLSHQYIDNSVGQYPYNVLTKFSKFSLAYPSTQYYDCDVSKAECQSSAVIIALVTQAVA</sequence>